<dbReference type="InterPro" id="IPR004013">
    <property type="entry name" value="PHP_dom"/>
</dbReference>
<dbReference type="Pfam" id="PF02811">
    <property type="entry name" value="PHP"/>
    <property type="match status" value="1"/>
</dbReference>
<dbReference type="GO" id="GO:0000105">
    <property type="term" value="P:L-histidine biosynthetic process"/>
    <property type="evidence" value="ECO:0007669"/>
    <property type="project" value="UniProtKB-UniRule"/>
</dbReference>
<evidence type="ECO:0000313" key="11">
    <source>
        <dbReference type="Proteomes" id="UP000196365"/>
    </source>
</evidence>
<proteinExistence type="inferred from homology"/>
<comment type="pathway">
    <text evidence="1 8">Amino-acid biosynthesis; L-histidine biosynthesis; L-histidine from 5-phospho-alpha-D-ribose 1-diphosphate: step 8/9.</text>
</comment>
<dbReference type="Proteomes" id="UP000196365">
    <property type="component" value="Unassembled WGS sequence"/>
</dbReference>
<gene>
    <name evidence="10" type="ORF">SAMN02745973_00622</name>
</gene>
<dbReference type="UniPathway" id="UPA00031">
    <property type="reaction ID" value="UER00013"/>
</dbReference>
<dbReference type="EMBL" id="FUWV01000002">
    <property type="protein sequence ID" value="SJZ43888.1"/>
    <property type="molecule type" value="Genomic_DNA"/>
</dbReference>
<sequence length="266" mass="31277">MYYDYHVHSNFSTDCSIEMEDMVKNAIDTGLKEITFTDHYDQDYKDNTIVFDLDIESYNKELDRLKEKYASEIRIKKGIELGVQPHILKNLKNFVSNYDFDFIIASMHTCNQRDLHVGDFFSNQSPIESYRKYYEELYFCGKHFEEFNVIGHLDLPKRYSNHTPPQKAELFFDILEELFKELIHRGKGIEINTSGLHSPCNESLPSKQILKLYRSLGGEIITLGSDSHYPEHLGYGFMQICEMLKNLGFRYITTFEKQKPTFIKIP</sequence>
<evidence type="ECO:0000259" key="9">
    <source>
        <dbReference type="SMART" id="SM00481"/>
    </source>
</evidence>
<dbReference type="PANTHER" id="PTHR21039">
    <property type="entry name" value="HISTIDINOL PHOSPHATASE-RELATED"/>
    <property type="match status" value="1"/>
</dbReference>
<keyword evidence="6 8" id="KW-0368">Histidine biosynthesis</keyword>
<accession>A0A1T4KNE4</accession>
<comment type="catalytic activity">
    <reaction evidence="7 8">
        <text>L-histidinol phosphate + H2O = L-histidinol + phosphate</text>
        <dbReference type="Rhea" id="RHEA:14465"/>
        <dbReference type="ChEBI" id="CHEBI:15377"/>
        <dbReference type="ChEBI" id="CHEBI:43474"/>
        <dbReference type="ChEBI" id="CHEBI:57699"/>
        <dbReference type="ChEBI" id="CHEBI:57980"/>
        <dbReference type="EC" id="3.1.3.15"/>
    </reaction>
</comment>
<evidence type="ECO:0000256" key="2">
    <source>
        <dbReference type="ARBA" id="ARBA00009152"/>
    </source>
</evidence>
<keyword evidence="11" id="KW-1185">Reference proteome</keyword>
<dbReference type="SMART" id="SM00481">
    <property type="entry name" value="POLIIIAc"/>
    <property type="match status" value="1"/>
</dbReference>
<evidence type="ECO:0000256" key="7">
    <source>
        <dbReference type="ARBA" id="ARBA00049158"/>
    </source>
</evidence>
<dbReference type="AlphaFoldDB" id="A0A1T4KNE4"/>
<evidence type="ECO:0000256" key="5">
    <source>
        <dbReference type="ARBA" id="ARBA00022801"/>
    </source>
</evidence>
<dbReference type="InterPro" id="IPR003141">
    <property type="entry name" value="Pol/His_phosphatase_N"/>
</dbReference>
<dbReference type="PANTHER" id="PTHR21039:SF0">
    <property type="entry name" value="HISTIDINOL-PHOSPHATASE"/>
    <property type="match status" value="1"/>
</dbReference>
<dbReference type="SUPFAM" id="SSF89550">
    <property type="entry name" value="PHP domain-like"/>
    <property type="match status" value="1"/>
</dbReference>
<name>A0A1T4KNE4_9FIRM</name>
<dbReference type="EC" id="3.1.3.15" evidence="3 8"/>
<protein>
    <recommendedName>
        <fullName evidence="3 8">Histidinol-phosphatase</fullName>
        <shortName evidence="8">HolPase</shortName>
        <ecNumber evidence="3 8">3.1.3.15</ecNumber>
    </recommendedName>
</protein>
<dbReference type="InterPro" id="IPR016195">
    <property type="entry name" value="Pol/histidinol_Pase-like"/>
</dbReference>
<comment type="similarity">
    <text evidence="2 8">Belongs to the PHP hydrolase family. HisK subfamily.</text>
</comment>
<dbReference type="GO" id="GO:0004401">
    <property type="term" value="F:histidinol-phosphatase activity"/>
    <property type="evidence" value="ECO:0007669"/>
    <property type="project" value="UniProtKB-UniRule"/>
</dbReference>
<dbReference type="GO" id="GO:0005737">
    <property type="term" value="C:cytoplasm"/>
    <property type="evidence" value="ECO:0007669"/>
    <property type="project" value="TreeGrafter"/>
</dbReference>
<evidence type="ECO:0000256" key="3">
    <source>
        <dbReference type="ARBA" id="ARBA00013085"/>
    </source>
</evidence>
<evidence type="ECO:0000256" key="8">
    <source>
        <dbReference type="RuleBase" id="RU366003"/>
    </source>
</evidence>
<evidence type="ECO:0000256" key="1">
    <source>
        <dbReference type="ARBA" id="ARBA00004970"/>
    </source>
</evidence>
<dbReference type="NCBIfam" id="TIGR01856">
    <property type="entry name" value="hisJ_fam"/>
    <property type="match status" value="1"/>
</dbReference>
<keyword evidence="5 8" id="KW-0378">Hydrolase</keyword>
<keyword evidence="4 8" id="KW-0028">Amino-acid biosynthesis</keyword>
<evidence type="ECO:0000256" key="6">
    <source>
        <dbReference type="ARBA" id="ARBA00023102"/>
    </source>
</evidence>
<evidence type="ECO:0000313" key="10">
    <source>
        <dbReference type="EMBL" id="SJZ43888.1"/>
    </source>
</evidence>
<dbReference type="RefSeq" id="WP_087678051.1">
    <property type="nucleotide sequence ID" value="NZ_FUWV01000002.1"/>
</dbReference>
<feature type="domain" description="Polymerase/histidinol phosphatase N-terminal" evidence="9">
    <location>
        <begin position="3"/>
        <end position="85"/>
    </location>
</feature>
<organism evidence="10 11">
    <name type="scientific">Garciella nitratireducens DSM 15102</name>
    <dbReference type="NCBI Taxonomy" id="1121911"/>
    <lineage>
        <taxon>Bacteria</taxon>
        <taxon>Bacillati</taxon>
        <taxon>Bacillota</taxon>
        <taxon>Clostridia</taxon>
        <taxon>Eubacteriales</taxon>
        <taxon>Eubacteriaceae</taxon>
        <taxon>Garciella</taxon>
    </lineage>
</organism>
<evidence type="ECO:0000256" key="4">
    <source>
        <dbReference type="ARBA" id="ARBA00022605"/>
    </source>
</evidence>
<dbReference type="Gene3D" id="3.20.20.140">
    <property type="entry name" value="Metal-dependent hydrolases"/>
    <property type="match status" value="1"/>
</dbReference>
<reference evidence="10 11" key="1">
    <citation type="submission" date="2017-02" db="EMBL/GenBank/DDBJ databases">
        <authorList>
            <person name="Peterson S.W."/>
        </authorList>
    </citation>
    <scope>NUCLEOTIDE SEQUENCE [LARGE SCALE GENOMIC DNA]</scope>
    <source>
        <strain evidence="10 11">DSM 15102</strain>
    </source>
</reference>
<dbReference type="InterPro" id="IPR010140">
    <property type="entry name" value="Histidinol_P_phosphatase_HisJ"/>
</dbReference>
<dbReference type="OrthoDB" id="9775255at2"/>